<accession>A0DXN9</accession>
<evidence type="ECO:0000313" key="2">
    <source>
        <dbReference type="Proteomes" id="UP000000600"/>
    </source>
</evidence>
<keyword evidence="2" id="KW-1185">Reference proteome</keyword>
<dbReference type="eggNOG" id="ENOG502SSIT">
    <property type="taxonomic scope" value="Eukaryota"/>
</dbReference>
<proteinExistence type="predicted"/>
<dbReference type="KEGG" id="ptm:GSPATT00021430001"/>
<dbReference type="GeneID" id="5040988"/>
<dbReference type="Proteomes" id="UP000000600">
    <property type="component" value="Unassembled WGS sequence"/>
</dbReference>
<dbReference type="InParanoid" id="A0DXN9"/>
<evidence type="ECO:0000313" key="1">
    <source>
        <dbReference type="EMBL" id="CAK87806.1"/>
    </source>
</evidence>
<dbReference type="SUPFAM" id="SSF48452">
    <property type="entry name" value="TPR-like"/>
    <property type="match status" value="1"/>
</dbReference>
<gene>
    <name evidence="1" type="ORF">GSPATT00021430001</name>
</gene>
<name>A0DXN9_PARTE</name>
<protein>
    <submittedName>
        <fullName evidence="1">Uncharacterized protein</fullName>
    </submittedName>
</protein>
<dbReference type="OrthoDB" id="297511at2759"/>
<dbReference type="RefSeq" id="XP_001455203.1">
    <property type="nucleotide sequence ID" value="XM_001455166.1"/>
</dbReference>
<dbReference type="HOGENOM" id="CLU_039896_0_0_1"/>
<dbReference type="AlphaFoldDB" id="A0DXN9"/>
<dbReference type="EMBL" id="CT868640">
    <property type="protein sequence ID" value="CAK87806.1"/>
    <property type="molecule type" value="Genomic_DNA"/>
</dbReference>
<reference evidence="1 2" key="1">
    <citation type="journal article" date="2006" name="Nature">
        <title>Global trends of whole-genome duplications revealed by the ciliate Paramecium tetraurelia.</title>
        <authorList>
            <consortium name="Genoscope"/>
            <person name="Aury J.-M."/>
            <person name="Jaillon O."/>
            <person name="Duret L."/>
            <person name="Noel B."/>
            <person name="Jubin C."/>
            <person name="Porcel B.M."/>
            <person name="Segurens B."/>
            <person name="Daubin V."/>
            <person name="Anthouard V."/>
            <person name="Aiach N."/>
            <person name="Arnaiz O."/>
            <person name="Billaut A."/>
            <person name="Beisson J."/>
            <person name="Blanc I."/>
            <person name="Bouhouche K."/>
            <person name="Camara F."/>
            <person name="Duharcourt S."/>
            <person name="Guigo R."/>
            <person name="Gogendeau D."/>
            <person name="Katinka M."/>
            <person name="Keller A.-M."/>
            <person name="Kissmehl R."/>
            <person name="Klotz C."/>
            <person name="Koll F."/>
            <person name="Le Moue A."/>
            <person name="Lepere C."/>
            <person name="Malinsky S."/>
            <person name="Nowacki M."/>
            <person name="Nowak J.K."/>
            <person name="Plattner H."/>
            <person name="Poulain J."/>
            <person name="Ruiz F."/>
            <person name="Serrano V."/>
            <person name="Zagulski M."/>
            <person name="Dessen P."/>
            <person name="Betermier M."/>
            <person name="Weissenbach J."/>
            <person name="Scarpelli C."/>
            <person name="Schachter V."/>
            <person name="Sperling L."/>
            <person name="Meyer E."/>
            <person name="Cohen J."/>
            <person name="Wincker P."/>
        </authorList>
    </citation>
    <scope>NUCLEOTIDE SEQUENCE [LARGE SCALE GENOMIC DNA]</scope>
    <source>
        <strain evidence="1 2">Stock d4-2</strain>
    </source>
</reference>
<sequence>MFYQYFLIKNNPSLSRLSVLKTTERTCDVLQTTAHTNKSSKYIHEKFNTEHSTNEGYLIKKSNPFSKQKKSKINILINNIKNTYKSEIEKIKEESRIRQTNPQIHMYCVSIYIQSQDMLLRNRDDIAVLIDRLRRILLNKSKRSFCIEIIQEINNQISKIRNLDIKILVSLALSKIAKYYNLLHYSILLAKNAKRFSDSEPMLKYKIKAYEILSLCFLKLRLKQAKTYITKYLMCSWKLDKPNEELKGYDQMGKYYYYEGNIEMAQFFHNKMINGDTLKPNSSLKRLAVAKFEQGSVGKSKKEKQSVSTEEADFNISSDDEPFEVIFAQDHDEGLQKAKHNFELMRNDQKKKPSLLHYQIRKQPQFDKTNLKRALQESKNANSFIRIPKTQQTQSLLTERGTLDLTKIKGLSHAHIQLGELKNPVLLNHLSPNRCLVNYQHIELNKAPQSYKNAEDIEPLFDIGDIQKMSKNLNKLIAILTGVEEWLQTQSELY</sequence>
<dbReference type="InterPro" id="IPR011990">
    <property type="entry name" value="TPR-like_helical_dom_sf"/>
</dbReference>
<dbReference type="OMA" id="LMRNDQK"/>
<organism evidence="1 2">
    <name type="scientific">Paramecium tetraurelia</name>
    <dbReference type="NCBI Taxonomy" id="5888"/>
    <lineage>
        <taxon>Eukaryota</taxon>
        <taxon>Sar</taxon>
        <taxon>Alveolata</taxon>
        <taxon>Ciliophora</taxon>
        <taxon>Intramacronucleata</taxon>
        <taxon>Oligohymenophorea</taxon>
        <taxon>Peniculida</taxon>
        <taxon>Parameciidae</taxon>
        <taxon>Paramecium</taxon>
    </lineage>
</organism>